<evidence type="ECO:0000313" key="4">
    <source>
        <dbReference type="Proteomes" id="UP000434172"/>
    </source>
</evidence>
<feature type="region of interest" description="Disordered" evidence="1">
    <location>
        <begin position="164"/>
        <end position="193"/>
    </location>
</feature>
<keyword evidence="4" id="KW-1185">Reference proteome</keyword>
<organism evidence="3 4">
    <name type="scientific">Colletotrichum asianum</name>
    <dbReference type="NCBI Taxonomy" id="702518"/>
    <lineage>
        <taxon>Eukaryota</taxon>
        <taxon>Fungi</taxon>
        <taxon>Dikarya</taxon>
        <taxon>Ascomycota</taxon>
        <taxon>Pezizomycotina</taxon>
        <taxon>Sordariomycetes</taxon>
        <taxon>Hypocreomycetidae</taxon>
        <taxon>Glomerellales</taxon>
        <taxon>Glomerellaceae</taxon>
        <taxon>Colletotrichum</taxon>
        <taxon>Colletotrichum gloeosporioides species complex</taxon>
    </lineage>
</organism>
<feature type="signal peptide" evidence="2">
    <location>
        <begin position="1"/>
        <end position="20"/>
    </location>
</feature>
<sequence>MASNTVPAWLLSAFEACTFACQARRGTCTFAVVTVVVLRFDGTSTSITIQRAKKTPIIVAFPALRLPSSALHRRDCCSSVELVCSDSRLQSEDQHREAAKSKKHWQREVGHATTLYYLLPSSIPAPKYCTDQSFSDYLLPTHLFTARPTSSHRCCLLTLPKRGQAVNKQRRPQISNSPRTRDSPSLPPDAACL</sequence>
<protein>
    <recommendedName>
        <fullName evidence="5">Secreted protein</fullName>
    </recommendedName>
</protein>
<proteinExistence type="predicted"/>
<feature type="chain" id="PRO_5034585159" description="Secreted protein" evidence="2">
    <location>
        <begin position="21"/>
        <end position="193"/>
    </location>
</feature>
<keyword evidence="2" id="KW-0732">Signal</keyword>
<evidence type="ECO:0008006" key="5">
    <source>
        <dbReference type="Google" id="ProtNLM"/>
    </source>
</evidence>
<comment type="caution">
    <text evidence="3">The sequence shown here is derived from an EMBL/GenBank/DDBJ whole genome shotgun (WGS) entry which is preliminary data.</text>
</comment>
<evidence type="ECO:0000256" key="1">
    <source>
        <dbReference type="SAM" id="MobiDB-lite"/>
    </source>
</evidence>
<name>A0A8H3WF07_9PEZI</name>
<evidence type="ECO:0000256" key="2">
    <source>
        <dbReference type="SAM" id="SignalP"/>
    </source>
</evidence>
<dbReference type="EMBL" id="WOWK01000034">
    <property type="protein sequence ID" value="KAF0325804.1"/>
    <property type="molecule type" value="Genomic_DNA"/>
</dbReference>
<accession>A0A8H3WF07</accession>
<dbReference type="AlphaFoldDB" id="A0A8H3WF07"/>
<gene>
    <name evidence="3" type="ORF">GQ607_006936</name>
</gene>
<reference evidence="3 4" key="1">
    <citation type="submission" date="2019-12" db="EMBL/GenBank/DDBJ databases">
        <title>A genome sequence resource for the geographically widespread anthracnose pathogen Colletotrichum asianum.</title>
        <authorList>
            <person name="Meng Y."/>
        </authorList>
    </citation>
    <scope>NUCLEOTIDE SEQUENCE [LARGE SCALE GENOMIC DNA]</scope>
    <source>
        <strain evidence="3 4">ICMP 18580</strain>
    </source>
</reference>
<evidence type="ECO:0000313" key="3">
    <source>
        <dbReference type="EMBL" id="KAF0325804.1"/>
    </source>
</evidence>
<dbReference type="Proteomes" id="UP000434172">
    <property type="component" value="Unassembled WGS sequence"/>
</dbReference>